<evidence type="ECO:0000259" key="8">
    <source>
        <dbReference type="PROSITE" id="PS50290"/>
    </source>
</evidence>
<dbReference type="Gene3D" id="3.30.1010.10">
    <property type="entry name" value="Phosphatidylinositol 3-kinase Catalytic Subunit, Chain A, domain 4"/>
    <property type="match status" value="1"/>
</dbReference>
<dbReference type="GO" id="GO:0016303">
    <property type="term" value="F:1-phosphatidylinositol-3-kinase activity"/>
    <property type="evidence" value="ECO:0007669"/>
    <property type="project" value="UniProtKB-UniRule"/>
</dbReference>
<protein>
    <recommendedName>
        <fullName evidence="7">Phosphatidylinositol 3-kinase VPS34</fullName>
        <ecNumber evidence="7">2.7.1.137</ecNumber>
    </recommendedName>
</protein>
<dbReference type="InterPro" id="IPR015433">
    <property type="entry name" value="PI3/4_kinase"/>
</dbReference>
<evidence type="ECO:0000313" key="11">
    <source>
        <dbReference type="EMBL" id="KAJ3222579.1"/>
    </source>
</evidence>
<dbReference type="PROSITE" id="PS51545">
    <property type="entry name" value="PIK_HELICAL"/>
    <property type="match status" value="1"/>
</dbReference>
<dbReference type="InterPro" id="IPR001263">
    <property type="entry name" value="PI3K_accessory_dom"/>
</dbReference>
<evidence type="ECO:0000256" key="6">
    <source>
        <dbReference type="ARBA" id="ARBA00023985"/>
    </source>
</evidence>
<evidence type="ECO:0000256" key="1">
    <source>
        <dbReference type="ARBA" id="ARBA00006209"/>
    </source>
</evidence>
<evidence type="ECO:0000256" key="3">
    <source>
        <dbReference type="ARBA" id="ARBA00022741"/>
    </source>
</evidence>
<evidence type="ECO:0000313" key="12">
    <source>
        <dbReference type="Proteomes" id="UP001211065"/>
    </source>
</evidence>
<keyword evidence="12" id="KW-1185">Reference proteome</keyword>
<dbReference type="PROSITE" id="PS00916">
    <property type="entry name" value="PI3_4_KINASE_2"/>
    <property type="match status" value="1"/>
</dbReference>
<dbReference type="PANTHER" id="PTHR10048">
    <property type="entry name" value="PHOSPHATIDYLINOSITOL KINASE"/>
    <property type="match status" value="1"/>
</dbReference>
<dbReference type="PROSITE" id="PS50290">
    <property type="entry name" value="PI3_4_KINASE_3"/>
    <property type="match status" value="1"/>
</dbReference>
<comment type="catalytic activity">
    <reaction evidence="6">
        <text>a 1,2-diacyl-sn-glycero-3-phospho-(1D-myo-inositol) + ATP = a 1,2-diacyl-sn-glycero-3-phospho-(1D-myo-inositol-3-phosphate) + ADP + H(+)</text>
        <dbReference type="Rhea" id="RHEA:12709"/>
        <dbReference type="ChEBI" id="CHEBI:15378"/>
        <dbReference type="ChEBI" id="CHEBI:30616"/>
        <dbReference type="ChEBI" id="CHEBI:57880"/>
        <dbReference type="ChEBI" id="CHEBI:58088"/>
        <dbReference type="ChEBI" id="CHEBI:456216"/>
        <dbReference type="EC" id="2.7.1.137"/>
    </reaction>
    <physiologicalReaction direction="left-to-right" evidence="6">
        <dbReference type="Rhea" id="RHEA:12710"/>
    </physiologicalReaction>
</comment>
<dbReference type="InterPro" id="IPR035892">
    <property type="entry name" value="C2_domain_sf"/>
</dbReference>
<dbReference type="PROSITE" id="PS00915">
    <property type="entry name" value="PI3_4_KINASE_1"/>
    <property type="match status" value="1"/>
</dbReference>
<dbReference type="InterPro" id="IPR002420">
    <property type="entry name" value="PI3K-type_C2_dom"/>
</dbReference>
<dbReference type="GO" id="GO:0006897">
    <property type="term" value="P:endocytosis"/>
    <property type="evidence" value="ECO:0007669"/>
    <property type="project" value="TreeGrafter"/>
</dbReference>
<accession>A0AAD5U348</accession>
<evidence type="ECO:0000256" key="2">
    <source>
        <dbReference type="ARBA" id="ARBA00022679"/>
    </source>
</evidence>
<dbReference type="EMBL" id="JADGJW010000169">
    <property type="protein sequence ID" value="KAJ3222579.1"/>
    <property type="molecule type" value="Genomic_DNA"/>
</dbReference>
<organism evidence="11 12">
    <name type="scientific">Clydaea vesicula</name>
    <dbReference type="NCBI Taxonomy" id="447962"/>
    <lineage>
        <taxon>Eukaryota</taxon>
        <taxon>Fungi</taxon>
        <taxon>Fungi incertae sedis</taxon>
        <taxon>Chytridiomycota</taxon>
        <taxon>Chytridiomycota incertae sedis</taxon>
        <taxon>Chytridiomycetes</taxon>
        <taxon>Lobulomycetales</taxon>
        <taxon>Lobulomycetaceae</taxon>
        <taxon>Clydaea</taxon>
    </lineage>
</organism>
<evidence type="ECO:0000256" key="7">
    <source>
        <dbReference type="PIRNR" id="PIRNR000587"/>
    </source>
</evidence>
<dbReference type="PANTHER" id="PTHR10048:SF7">
    <property type="entry name" value="PHOSPHATIDYLINOSITOL 3-KINASE CATALYTIC SUBUNIT TYPE 3"/>
    <property type="match status" value="1"/>
</dbReference>
<dbReference type="Pfam" id="PF00792">
    <property type="entry name" value="PI3K_C2"/>
    <property type="match status" value="1"/>
</dbReference>
<dbReference type="Proteomes" id="UP001211065">
    <property type="component" value="Unassembled WGS sequence"/>
</dbReference>
<evidence type="ECO:0000256" key="5">
    <source>
        <dbReference type="ARBA" id="ARBA00022840"/>
    </source>
</evidence>
<dbReference type="FunFam" id="1.10.1070.11:FF:000002">
    <property type="entry name" value="Phosphatidylinositol 3-kinase catalytic subunit type 3"/>
    <property type="match status" value="1"/>
</dbReference>
<dbReference type="GO" id="GO:0034271">
    <property type="term" value="C:phosphatidylinositol 3-kinase complex, class III, type I"/>
    <property type="evidence" value="ECO:0007669"/>
    <property type="project" value="TreeGrafter"/>
</dbReference>
<dbReference type="GO" id="GO:0034272">
    <property type="term" value="C:phosphatidylinositol 3-kinase complex, class III, type II"/>
    <property type="evidence" value="ECO:0007669"/>
    <property type="project" value="TreeGrafter"/>
</dbReference>
<dbReference type="GO" id="GO:0005777">
    <property type="term" value="C:peroxisome"/>
    <property type="evidence" value="ECO:0007669"/>
    <property type="project" value="TreeGrafter"/>
</dbReference>
<dbReference type="Gene3D" id="1.25.40.70">
    <property type="entry name" value="Phosphatidylinositol 3-kinase, accessory domain (PIK)"/>
    <property type="match status" value="1"/>
</dbReference>
<feature type="domain" description="PIK helical" evidence="9">
    <location>
        <begin position="263"/>
        <end position="464"/>
    </location>
</feature>
<dbReference type="InterPro" id="IPR057756">
    <property type="entry name" value="PI3-kinase_type3/VPS34_cat"/>
</dbReference>
<dbReference type="PROSITE" id="PS51547">
    <property type="entry name" value="C2_PI3K"/>
    <property type="match status" value="1"/>
</dbReference>
<evidence type="ECO:0000259" key="9">
    <source>
        <dbReference type="PROSITE" id="PS51545"/>
    </source>
</evidence>
<dbReference type="SMART" id="SM00142">
    <property type="entry name" value="PI3K_C2"/>
    <property type="match status" value="1"/>
</dbReference>
<comment type="caution">
    <text evidence="11">The sequence shown here is derived from an EMBL/GenBank/DDBJ whole genome shotgun (WGS) entry which is preliminary data.</text>
</comment>
<dbReference type="SMART" id="SM00145">
    <property type="entry name" value="PI3Ka"/>
    <property type="match status" value="1"/>
</dbReference>
<keyword evidence="4 7" id="KW-0418">Kinase</keyword>
<proteinExistence type="inferred from homology"/>
<dbReference type="SUPFAM" id="SSF48371">
    <property type="entry name" value="ARM repeat"/>
    <property type="match status" value="1"/>
</dbReference>
<dbReference type="Pfam" id="PF00454">
    <property type="entry name" value="PI3_PI4_kinase"/>
    <property type="match status" value="1"/>
</dbReference>
<name>A0AAD5U348_9FUNG</name>
<dbReference type="InterPro" id="IPR000403">
    <property type="entry name" value="PI3/4_kinase_cat_dom"/>
</dbReference>
<dbReference type="Gene3D" id="2.60.40.150">
    <property type="entry name" value="C2 domain"/>
    <property type="match status" value="1"/>
</dbReference>
<dbReference type="GO" id="GO:0005524">
    <property type="term" value="F:ATP binding"/>
    <property type="evidence" value="ECO:0007669"/>
    <property type="project" value="UniProtKB-UniRule"/>
</dbReference>
<dbReference type="CDD" id="cd00896">
    <property type="entry name" value="PI3Kc_III"/>
    <property type="match status" value="1"/>
</dbReference>
<dbReference type="PIRSF" id="PIRSF000587">
    <property type="entry name" value="PI3K_Vps34"/>
    <property type="match status" value="1"/>
</dbReference>
<dbReference type="InterPro" id="IPR011009">
    <property type="entry name" value="Kinase-like_dom_sf"/>
</dbReference>
<keyword evidence="5 7" id="KW-0067">ATP-binding</keyword>
<dbReference type="Pfam" id="PF00613">
    <property type="entry name" value="PI3Ka"/>
    <property type="match status" value="1"/>
</dbReference>
<dbReference type="AlphaFoldDB" id="A0AAD5U348"/>
<dbReference type="GO" id="GO:0000045">
    <property type="term" value="P:autophagosome assembly"/>
    <property type="evidence" value="ECO:0007669"/>
    <property type="project" value="TreeGrafter"/>
</dbReference>
<dbReference type="InterPro" id="IPR018936">
    <property type="entry name" value="PI3/4_kinase_CS"/>
</dbReference>
<dbReference type="InterPro" id="IPR042236">
    <property type="entry name" value="PI3K_accessory_sf"/>
</dbReference>
<dbReference type="SMART" id="SM00146">
    <property type="entry name" value="PI3Kc"/>
    <property type="match status" value="1"/>
</dbReference>
<dbReference type="EC" id="2.7.1.137" evidence="7"/>
<dbReference type="InterPro" id="IPR008290">
    <property type="entry name" value="PI3K_Vps34"/>
</dbReference>
<dbReference type="SUPFAM" id="SSF49562">
    <property type="entry name" value="C2 domain (Calcium/lipid-binding domain, CaLB)"/>
    <property type="match status" value="1"/>
</dbReference>
<reference evidence="11" key="1">
    <citation type="submission" date="2020-05" db="EMBL/GenBank/DDBJ databases">
        <title>Phylogenomic resolution of chytrid fungi.</title>
        <authorList>
            <person name="Stajich J.E."/>
            <person name="Amses K."/>
            <person name="Simmons R."/>
            <person name="Seto K."/>
            <person name="Myers J."/>
            <person name="Bonds A."/>
            <person name="Quandt C.A."/>
            <person name="Barry K."/>
            <person name="Liu P."/>
            <person name="Grigoriev I."/>
            <person name="Longcore J.E."/>
            <person name="James T.Y."/>
        </authorList>
    </citation>
    <scope>NUCLEOTIDE SEQUENCE</scope>
    <source>
        <strain evidence="11">JEL0476</strain>
    </source>
</reference>
<dbReference type="InterPro" id="IPR016024">
    <property type="entry name" value="ARM-type_fold"/>
</dbReference>
<dbReference type="GO" id="GO:0005768">
    <property type="term" value="C:endosome"/>
    <property type="evidence" value="ECO:0007669"/>
    <property type="project" value="TreeGrafter"/>
</dbReference>
<dbReference type="GO" id="GO:0048015">
    <property type="term" value="P:phosphatidylinositol-mediated signaling"/>
    <property type="evidence" value="ECO:0007669"/>
    <property type="project" value="TreeGrafter"/>
</dbReference>
<evidence type="ECO:0000256" key="4">
    <source>
        <dbReference type="ARBA" id="ARBA00022777"/>
    </source>
</evidence>
<dbReference type="InterPro" id="IPR036940">
    <property type="entry name" value="PI3/4_kinase_cat_sf"/>
</dbReference>
<keyword evidence="2 7" id="KW-0808">Transferase</keyword>
<evidence type="ECO:0000259" key="10">
    <source>
        <dbReference type="PROSITE" id="PS51547"/>
    </source>
</evidence>
<sequence length="785" mass="90938">MIDFSYCKSDNVNLNVTLKILYLKNKKNKNNLPDSQIKIKAQLFANNNPLSIELFSTISSTLIWNEWICFPVKYKDLPLNSKVCFSIYSKENFPKTTALTEESKDFPKYSTTFDLFTNHNTIRRGKHRLFLFNDKPPDFRVDAEMNSKDSTQTFDKLIRKHERGDIPNVDWLDKLLFEKIKLMQERDDFSLNDNSDNTFYLTIELPQFDFPLVYNEKEYKCNAVEQTEIDPMVIILDPELFKDNPVENKHRKLVRSQRHGTLDLDLKPNAKIRDELNKILKYPPTQPLNSEEKDLLWKFRFHLSQDKKALTKFLKCVCWTENTEVKQALELLELWKEIDVDDALELLSKDFENKNVRSFAVDQLKRADDEEITFIGEAIYYIGAIFNQNLRYLMVECEDKTKSMKDRTTNLIGKMYGQIAFKLLSLMTADSPSSAISTNLCNEGIHRRDILTRQGELIEMLKKISRGLQSSKDSHLNKIKNLKLSLADPVNKLISFSPLPLPLDPNIHVTEKSSIFKSSVSPLKITFSCSDGSEYPVIFKVGDDLRQDQLVIQLITLMNKLLQKENLDLKLKPYKVLSTGMTNGMVQFVDAYPLAKILSENNGSLLNYLKDCNNGNEDTFMDTYIRSCAGYCVITYILGVGDRHLDNLMLTKQGNLFHIDFGFILGRDPKPFPPPMKLCKEMVEAMGGKLSSKFQDFKDYCFIAFNNLRKSSNLFLNLFNLMVDANITDIAIEPDKAVLKVQEKFRLDLTDEEAIQFFQVLINESVDALFPQVMEKIHQWRQYFD</sequence>
<keyword evidence="3 7" id="KW-0547">Nucleotide-binding</keyword>
<dbReference type="GO" id="GO:0000407">
    <property type="term" value="C:phagophore assembly site"/>
    <property type="evidence" value="ECO:0007669"/>
    <property type="project" value="TreeGrafter"/>
</dbReference>
<feature type="domain" description="C2 PI3K-type" evidence="10">
    <location>
        <begin position="12"/>
        <end position="179"/>
    </location>
</feature>
<dbReference type="FunFam" id="3.30.1010.10:FF:000002">
    <property type="entry name" value="Phosphatidylinositol 3-kinase catalytic subunit type 3"/>
    <property type="match status" value="1"/>
</dbReference>
<dbReference type="Gene3D" id="1.10.1070.11">
    <property type="entry name" value="Phosphatidylinositol 3-/4-kinase, catalytic domain"/>
    <property type="match status" value="1"/>
</dbReference>
<dbReference type="SUPFAM" id="SSF56112">
    <property type="entry name" value="Protein kinase-like (PK-like)"/>
    <property type="match status" value="1"/>
</dbReference>
<feature type="domain" description="PI3K/PI4K catalytic" evidence="8">
    <location>
        <begin position="509"/>
        <end position="770"/>
    </location>
</feature>
<comment type="similarity">
    <text evidence="1">Belongs to the PI3/PI4-kinase family. Type III PI4K subfamily.</text>
</comment>
<gene>
    <name evidence="11" type="primary">VPS34</name>
    <name evidence="11" type="ORF">HK099_002133</name>
</gene>